<dbReference type="InterPro" id="IPR000742">
    <property type="entry name" value="EGF"/>
</dbReference>
<evidence type="ECO:0000256" key="2">
    <source>
        <dbReference type="PROSITE-ProRule" id="PRU00076"/>
    </source>
</evidence>
<proteinExistence type="predicted"/>
<sequence>MAPLGPKAHQDSTANCTPMGLLGPKAHQDSFGGAPGQWARYGRWAPGAGGQLSFSLKTNVSRALLLYLDDGGNCDFLELLVAEGRLRLRFAIACAEPATVAPPAAVSDGRWHAVRLTRNARETALAVDGEARAGAVRSKRAEMAVASDLFVGGIPPDVRLSALTLSTVKYEAPFRGWLADLRVGDAPAALLGAQGVRGEEEEEERCARHPPCAHGGRCTLRRGEPRCDCAGTGYRGPFCEEGRPEYVATFGGREFFCYDLSHSPIQSSADELTLSFRTRQRHGLLLHTGRAADYVNLSLKAGAVWLVINLGSGAFEALVEPVNGKFNDDGWHDVRVTRNLRQVRAGGATGGDWGHLGTLRGTWGHLGTLRDTGHLGALGDSWGHLGALGDSWGHLGALGDT</sequence>
<comment type="caution">
    <text evidence="2">Lacks conserved residue(s) required for the propagation of feature annotation.</text>
</comment>
<evidence type="ECO:0008006" key="7">
    <source>
        <dbReference type="Google" id="ProtNLM"/>
    </source>
</evidence>
<evidence type="ECO:0000256" key="1">
    <source>
        <dbReference type="ARBA" id="ARBA00023157"/>
    </source>
</evidence>
<dbReference type="Proteomes" id="UP000694556">
    <property type="component" value="Unassembled WGS sequence"/>
</dbReference>
<dbReference type="CDD" id="cd00110">
    <property type="entry name" value="LamG"/>
    <property type="match status" value="2"/>
</dbReference>
<evidence type="ECO:0000259" key="3">
    <source>
        <dbReference type="PROSITE" id="PS50025"/>
    </source>
</evidence>
<dbReference type="Gene3D" id="2.10.25.10">
    <property type="entry name" value="Laminin"/>
    <property type="match status" value="1"/>
</dbReference>
<reference evidence="5" key="1">
    <citation type="submission" date="2025-08" db="UniProtKB">
        <authorList>
            <consortium name="Ensembl"/>
        </authorList>
    </citation>
    <scope>IDENTIFICATION</scope>
</reference>
<evidence type="ECO:0000259" key="4">
    <source>
        <dbReference type="PROSITE" id="PS50026"/>
    </source>
</evidence>
<feature type="domain" description="Laminin G" evidence="3">
    <location>
        <begin position="28"/>
        <end position="206"/>
    </location>
</feature>
<dbReference type="AlphaFoldDB" id="A0A8C3CIS7"/>
<feature type="domain" description="EGF-like" evidence="4">
    <location>
        <begin position="202"/>
        <end position="240"/>
    </location>
</feature>
<dbReference type="SMART" id="SM00181">
    <property type="entry name" value="EGF"/>
    <property type="match status" value="1"/>
</dbReference>
<dbReference type="PROSITE" id="PS50025">
    <property type="entry name" value="LAM_G_DOMAIN"/>
    <property type="match status" value="2"/>
</dbReference>
<dbReference type="Ensembl" id="ENSCMMT00000023224.1">
    <property type="protein sequence ID" value="ENSCMMP00000021200.1"/>
    <property type="gene ID" value="ENSCMMG00000013340.1"/>
</dbReference>
<keyword evidence="6" id="KW-1185">Reference proteome</keyword>
<feature type="domain" description="Laminin G" evidence="3">
    <location>
        <begin position="245"/>
        <end position="401"/>
    </location>
</feature>
<dbReference type="InterPro" id="IPR050372">
    <property type="entry name" value="Neurexin-related_CASP"/>
</dbReference>
<dbReference type="Gene3D" id="2.60.120.200">
    <property type="match status" value="2"/>
</dbReference>
<dbReference type="PROSITE" id="PS50026">
    <property type="entry name" value="EGF_3"/>
    <property type="match status" value="1"/>
</dbReference>
<dbReference type="SUPFAM" id="SSF49899">
    <property type="entry name" value="Concanavalin A-like lectins/glucanases"/>
    <property type="match status" value="2"/>
</dbReference>
<accession>A0A8C3CIS7</accession>
<dbReference type="InterPro" id="IPR013320">
    <property type="entry name" value="ConA-like_dom_sf"/>
</dbReference>
<dbReference type="PANTHER" id="PTHR15036:SF85">
    <property type="entry name" value="SP2353, ISOFORM A"/>
    <property type="match status" value="1"/>
</dbReference>
<organism evidence="5 6">
    <name type="scientific">Cairina moschata</name>
    <name type="common">Muscovy duck</name>
    <dbReference type="NCBI Taxonomy" id="8855"/>
    <lineage>
        <taxon>Eukaryota</taxon>
        <taxon>Metazoa</taxon>
        <taxon>Chordata</taxon>
        <taxon>Craniata</taxon>
        <taxon>Vertebrata</taxon>
        <taxon>Euteleostomi</taxon>
        <taxon>Archelosauria</taxon>
        <taxon>Archosauria</taxon>
        <taxon>Dinosauria</taxon>
        <taxon>Saurischia</taxon>
        <taxon>Theropoda</taxon>
        <taxon>Coelurosauria</taxon>
        <taxon>Aves</taxon>
        <taxon>Neognathae</taxon>
        <taxon>Galloanserae</taxon>
        <taxon>Anseriformes</taxon>
        <taxon>Anatidae</taxon>
        <taxon>Anatinae</taxon>
        <taxon>Cairina</taxon>
    </lineage>
</organism>
<keyword evidence="1" id="KW-1015">Disulfide bond</keyword>
<reference evidence="5" key="2">
    <citation type="submission" date="2025-09" db="UniProtKB">
        <authorList>
            <consortium name="Ensembl"/>
        </authorList>
    </citation>
    <scope>IDENTIFICATION</scope>
</reference>
<dbReference type="InterPro" id="IPR001791">
    <property type="entry name" value="Laminin_G"/>
</dbReference>
<evidence type="ECO:0000313" key="5">
    <source>
        <dbReference type="Ensembl" id="ENSCMMP00000021200.1"/>
    </source>
</evidence>
<evidence type="ECO:0000313" key="6">
    <source>
        <dbReference type="Proteomes" id="UP000694556"/>
    </source>
</evidence>
<keyword evidence="2" id="KW-0245">EGF-like domain</keyword>
<dbReference type="GO" id="GO:0016020">
    <property type="term" value="C:membrane"/>
    <property type="evidence" value="ECO:0007669"/>
    <property type="project" value="UniProtKB-SubCell"/>
</dbReference>
<dbReference type="SMART" id="SM00282">
    <property type="entry name" value="LamG"/>
    <property type="match status" value="2"/>
</dbReference>
<dbReference type="Pfam" id="PF02210">
    <property type="entry name" value="Laminin_G_2"/>
    <property type="match status" value="2"/>
</dbReference>
<dbReference type="PANTHER" id="PTHR15036">
    <property type="entry name" value="PIKACHURIN-LIKE PROTEIN"/>
    <property type="match status" value="1"/>
</dbReference>
<dbReference type="CDD" id="cd00054">
    <property type="entry name" value="EGF_CA"/>
    <property type="match status" value="1"/>
</dbReference>
<protein>
    <recommendedName>
        <fullName evidence="7">Neurexin 2</fullName>
    </recommendedName>
</protein>
<name>A0A8C3CIS7_CAIMO</name>